<dbReference type="EMBL" id="CP076544">
    <property type="protein sequence ID" value="QWS33735.1"/>
    <property type="molecule type" value="Genomic_DNA"/>
</dbReference>
<accession>A0ACD1E4F0</accession>
<dbReference type="Proteomes" id="UP000681794">
    <property type="component" value="Chromosome"/>
</dbReference>
<protein>
    <submittedName>
        <fullName evidence="1">Uncharacterized protein</fullName>
    </submittedName>
</protein>
<keyword evidence="2" id="KW-1185">Reference proteome</keyword>
<name>A0ACD1E4F0_9MICO</name>
<evidence type="ECO:0000313" key="1">
    <source>
        <dbReference type="EMBL" id="QWS33735.1"/>
    </source>
</evidence>
<gene>
    <name evidence="1" type="ORF">KM842_00465</name>
</gene>
<organism evidence="1 2">
    <name type="scientific">Curtobacterium aetherium</name>
    <dbReference type="NCBI Taxonomy" id="2841594"/>
    <lineage>
        <taxon>Bacteria</taxon>
        <taxon>Bacillati</taxon>
        <taxon>Actinomycetota</taxon>
        <taxon>Actinomycetes</taxon>
        <taxon>Micrococcales</taxon>
        <taxon>Microbacteriaceae</taxon>
        <taxon>Curtobacterium</taxon>
    </lineage>
</organism>
<proteinExistence type="predicted"/>
<reference evidence="1" key="1">
    <citation type="submission" date="2021-06" db="EMBL/GenBank/DDBJ databases">
        <authorList>
            <person name="Ellington A.J."/>
            <person name="Bryan N.C."/>
            <person name="Christner B.C."/>
            <person name="Reisch C.R."/>
        </authorList>
    </citation>
    <scope>NUCLEOTIDE SEQUENCE</scope>
    <source>
        <strain evidence="1">L6-1</strain>
    </source>
</reference>
<evidence type="ECO:0000313" key="2">
    <source>
        <dbReference type="Proteomes" id="UP000681794"/>
    </source>
</evidence>
<sequence length="115" mass="12673">MRRIHYVNTSVLTGDRTGKALLRYARALAVADRSDVVEIPVVTETGSTARAHLLIGPASEIFSTPVPESPDAPEDEAVIAYLERETLRLQPARPAWSEEMTDVPDLDGWTDLQES</sequence>